<evidence type="ECO:0000313" key="2">
    <source>
        <dbReference type="EMBL" id="MCD7451404.1"/>
    </source>
</evidence>
<dbReference type="InterPro" id="IPR018997">
    <property type="entry name" value="PUB_domain"/>
</dbReference>
<gene>
    <name evidence="2" type="ORF">HAX54_011712</name>
</gene>
<protein>
    <recommendedName>
        <fullName evidence="1">C2H2-type domain-containing protein</fullName>
    </recommendedName>
</protein>
<dbReference type="InterPro" id="IPR057766">
    <property type="entry name" value="Znf-C2H2_OTU1-like_C"/>
</dbReference>
<dbReference type="InterPro" id="IPR036339">
    <property type="entry name" value="PUB-like_dom_sf"/>
</dbReference>
<reference evidence="2 3" key="1">
    <citation type="journal article" date="2021" name="BMC Genomics">
        <title>Datura genome reveals duplications of psychoactive alkaloid biosynthetic genes and high mutation rate following tissue culture.</title>
        <authorList>
            <person name="Rajewski A."/>
            <person name="Carter-House D."/>
            <person name="Stajich J."/>
            <person name="Litt A."/>
        </authorList>
    </citation>
    <scope>NUCLEOTIDE SEQUENCE [LARGE SCALE GENOMIC DNA]</scope>
    <source>
        <strain evidence="2">AR-01</strain>
    </source>
</reference>
<sequence length="245" mass="27755">MAARVVLQCGDCGTLLKSVEEAQRHAKDYCHTNFLESNEAIRCLVCTVCDKRCLCKTESDFHAKRTGHTEFQDRTAEETRRARENILQKLEAFNQFVKEERRRHLGLLSGDPALPEHARPVLEEEKSSLPDSPAIKAEQMGECLRTIKHNHMDDEAKVKTAFHTLLTYTMNVATNPNVEKFRKIRLGNAAFQDRVGKLRGGIEFLELCGFEKIEGGEFLYLQREKVDMGVLHSAGIELKNAIGNP</sequence>
<dbReference type="PANTHER" id="PTHR46713:SF12">
    <property type="entry name" value="PUB DOMAIN-CONTAINING PROTEIN"/>
    <property type="match status" value="1"/>
</dbReference>
<dbReference type="Gene3D" id="1.20.58.2190">
    <property type="match status" value="1"/>
</dbReference>
<keyword evidence="3" id="KW-1185">Reference proteome</keyword>
<name>A0ABS8S0L6_DATST</name>
<dbReference type="Pfam" id="PF24560">
    <property type="entry name" value="zf-C2H2_OTU1_C"/>
    <property type="match status" value="1"/>
</dbReference>
<feature type="domain" description="C2H2-type" evidence="1">
    <location>
        <begin position="9"/>
        <end position="31"/>
    </location>
</feature>
<dbReference type="Pfam" id="PF09409">
    <property type="entry name" value="PUB"/>
    <property type="match status" value="1"/>
</dbReference>
<evidence type="ECO:0000313" key="3">
    <source>
        <dbReference type="Proteomes" id="UP000823775"/>
    </source>
</evidence>
<dbReference type="PROSITE" id="PS00028">
    <property type="entry name" value="ZINC_FINGER_C2H2_1"/>
    <property type="match status" value="1"/>
</dbReference>
<dbReference type="Proteomes" id="UP000823775">
    <property type="component" value="Unassembled WGS sequence"/>
</dbReference>
<organism evidence="2 3">
    <name type="scientific">Datura stramonium</name>
    <name type="common">Jimsonweed</name>
    <name type="synonym">Common thornapple</name>
    <dbReference type="NCBI Taxonomy" id="4076"/>
    <lineage>
        <taxon>Eukaryota</taxon>
        <taxon>Viridiplantae</taxon>
        <taxon>Streptophyta</taxon>
        <taxon>Embryophyta</taxon>
        <taxon>Tracheophyta</taxon>
        <taxon>Spermatophyta</taxon>
        <taxon>Magnoliopsida</taxon>
        <taxon>eudicotyledons</taxon>
        <taxon>Gunneridae</taxon>
        <taxon>Pentapetalae</taxon>
        <taxon>asterids</taxon>
        <taxon>lamiids</taxon>
        <taxon>Solanales</taxon>
        <taxon>Solanaceae</taxon>
        <taxon>Solanoideae</taxon>
        <taxon>Datureae</taxon>
        <taxon>Datura</taxon>
    </lineage>
</organism>
<proteinExistence type="predicted"/>
<comment type="caution">
    <text evidence="2">The sequence shown here is derived from an EMBL/GenBank/DDBJ whole genome shotgun (WGS) entry which is preliminary data.</text>
</comment>
<dbReference type="SMART" id="SM00580">
    <property type="entry name" value="PUG"/>
    <property type="match status" value="1"/>
</dbReference>
<accession>A0ABS8S0L6</accession>
<evidence type="ECO:0000259" key="1">
    <source>
        <dbReference type="PROSITE" id="PS00028"/>
    </source>
</evidence>
<dbReference type="InterPro" id="IPR013087">
    <property type="entry name" value="Znf_C2H2_type"/>
</dbReference>
<dbReference type="PANTHER" id="PTHR46713">
    <property type="entry name" value="F13M7.16 PROTEIN"/>
    <property type="match status" value="1"/>
</dbReference>
<dbReference type="SUPFAM" id="SSF143503">
    <property type="entry name" value="PUG domain-like"/>
    <property type="match status" value="1"/>
</dbReference>
<dbReference type="EMBL" id="JACEIK010000167">
    <property type="protein sequence ID" value="MCD7451404.1"/>
    <property type="molecule type" value="Genomic_DNA"/>
</dbReference>